<protein>
    <submittedName>
        <fullName evidence="4">Beta-galactosidase</fullName>
    </submittedName>
</protein>
<gene>
    <name evidence="4" type="ORF">H7C19_20790</name>
</gene>
<dbReference type="InterPro" id="IPR013529">
    <property type="entry name" value="Glyco_hydro_42_N"/>
</dbReference>
<feature type="domain" description="Glycoside hydrolase family 42 N-terminal" evidence="3">
    <location>
        <begin position="536"/>
        <end position="629"/>
    </location>
</feature>
<evidence type="ECO:0000313" key="5">
    <source>
        <dbReference type="Proteomes" id="UP000547209"/>
    </source>
</evidence>
<dbReference type="Pfam" id="PF02449">
    <property type="entry name" value="Glyco_hydro_42"/>
    <property type="match status" value="1"/>
</dbReference>
<dbReference type="GO" id="GO:0005975">
    <property type="term" value="P:carbohydrate metabolic process"/>
    <property type="evidence" value="ECO:0007669"/>
    <property type="project" value="InterPro"/>
</dbReference>
<name>A0A7X0RTA8_9BACL</name>
<accession>A0A7X0RTA8</accession>
<keyword evidence="5" id="KW-1185">Reference proteome</keyword>
<evidence type="ECO:0000256" key="1">
    <source>
        <dbReference type="ARBA" id="ARBA00022801"/>
    </source>
</evidence>
<dbReference type="Gene3D" id="3.20.20.80">
    <property type="entry name" value="Glycosidases"/>
    <property type="match status" value="1"/>
</dbReference>
<dbReference type="CDD" id="cd03143">
    <property type="entry name" value="A4_beta-galactosidase_middle_domain"/>
    <property type="match status" value="1"/>
</dbReference>
<dbReference type="InterPro" id="IPR029062">
    <property type="entry name" value="Class_I_gatase-like"/>
</dbReference>
<dbReference type="GO" id="GO:0004565">
    <property type="term" value="F:beta-galactosidase activity"/>
    <property type="evidence" value="ECO:0007669"/>
    <property type="project" value="InterPro"/>
</dbReference>
<organism evidence="4 5">
    <name type="scientific">Cohnella nanjingensis</name>
    <dbReference type="NCBI Taxonomy" id="1387779"/>
    <lineage>
        <taxon>Bacteria</taxon>
        <taxon>Bacillati</taxon>
        <taxon>Bacillota</taxon>
        <taxon>Bacilli</taxon>
        <taxon>Bacillales</taxon>
        <taxon>Paenibacillaceae</taxon>
        <taxon>Cohnella</taxon>
    </lineage>
</organism>
<dbReference type="GO" id="GO:0009341">
    <property type="term" value="C:beta-galactosidase complex"/>
    <property type="evidence" value="ECO:0007669"/>
    <property type="project" value="InterPro"/>
</dbReference>
<dbReference type="Gene3D" id="3.40.50.880">
    <property type="match status" value="1"/>
</dbReference>
<dbReference type="InterPro" id="IPR017853">
    <property type="entry name" value="GH"/>
</dbReference>
<proteinExistence type="predicted"/>
<comment type="caution">
    <text evidence="4">The sequence shown here is derived from an EMBL/GenBank/DDBJ whole genome shotgun (WGS) entry which is preliminary data.</text>
</comment>
<dbReference type="EMBL" id="JACJVP010000033">
    <property type="protein sequence ID" value="MBB6673123.1"/>
    <property type="molecule type" value="Genomic_DNA"/>
</dbReference>
<evidence type="ECO:0000256" key="2">
    <source>
        <dbReference type="ARBA" id="ARBA00023295"/>
    </source>
</evidence>
<sequence length="1087" mass="118460">MDSLRALGTVADAAELAARLDEASGGVFVSLHAPYFPADAWEAVLAFLKRGGGLVSAGGAPFRVPVRQADGGWQAEPETTAYHRQLRIHEMLPVKGEPIARLAALDDIPLFAGSEGLFDVSDTWNLVPHVTKSSDLPHQMGSAGPMDAHIYALLKGVSAAGREVAAPAVLWENTKGDFAGGRWLFVNVPLGLEFVERGGIEALGRWAAFCAAGTTDLWVKPGYASYELHERPMLTLQAQRLGRGGAFVPATVAAADARSSAAGAASDSRGAESAGGNVTDASTAAAKTAWTFAIAVTHEGSGEQVHAETLEIEVGAGLEIRRLPLPIDLRSGFYAVTCAATSAAGETRVLRQGFWAADAALLSAGSPIRAGRDYFEQDGRPLPVVGMTYMTSDVARKFLFLPNAAVWDRDMAQMAKAGINWIRTGIWTAYRNVMQVDGHASEEVLRSIDAFILTAKKHGLQLTFTFFSFTPEPWEGRNPYLDPRSVEAQKRFVRSIVGRHRNTTNVDWDLINEPSMFDPPRIFADGPRSSRDPFEQAAYVEWLERRHGAIETLRARWSMTPGELPDFASAKIPEPEEINFDVQDMHQGKKGTRWLDYALFSMEMHNRWAKQLYDAIKDECPDHLVTVGQDEALGAQRPSPFFYEEAVDYTTVHSWWLNDYLLWDGIFAKTANKPNVVQETGIMYVETPAGFAKRSEEELRAMLERKYAYAFSTGGAGAIQWIWNTNFYMDNANESHIGALRADGTEKPEADVSYDFGAFMAQSRDLFRGRALEDVAVVFPYSNDFSNRKLAFDATTRATRVLGYELNVPFRGVSEYNLDALEADPAKLIVLPSAHNVDDAAFARLLDIVSRTGATLLLTGPAGIDAYWRHGTRLADVLGARKLVNVVREERLAIGDRVYPVSYGHRRIAEVMKEVPAAAGSTVVGVEGANAAGTVNAGAAEGANAGVARAAAAGADHVVEAAHGQGRILWSPLPVELNERTDTVAALYAYALEASGYVPDLHWIQGGDLQGVYGRKLSMSEGALYVFVSEYAYDADIEVQDVKTGLTYSFALERERSVLFATDREGRVTNVYRPDEVKVRAAGAAKA</sequence>
<dbReference type="Proteomes" id="UP000547209">
    <property type="component" value="Unassembled WGS sequence"/>
</dbReference>
<evidence type="ECO:0000259" key="3">
    <source>
        <dbReference type="Pfam" id="PF02449"/>
    </source>
</evidence>
<keyword evidence="2" id="KW-0326">Glycosidase</keyword>
<keyword evidence="1" id="KW-0378">Hydrolase</keyword>
<evidence type="ECO:0000313" key="4">
    <source>
        <dbReference type="EMBL" id="MBB6673123.1"/>
    </source>
</evidence>
<reference evidence="4 5" key="1">
    <citation type="submission" date="2020-08" db="EMBL/GenBank/DDBJ databases">
        <title>Cohnella phylogeny.</title>
        <authorList>
            <person name="Dunlap C."/>
        </authorList>
    </citation>
    <scope>NUCLEOTIDE SEQUENCE [LARGE SCALE GENOMIC DNA]</scope>
    <source>
        <strain evidence="4 5">DSM 28246</strain>
    </source>
</reference>
<dbReference type="SUPFAM" id="SSF51445">
    <property type="entry name" value="(Trans)glycosidases"/>
    <property type="match status" value="1"/>
</dbReference>
<dbReference type="AlphaFoldDB" id="A0A7X0RTA8"/>